<dbReference type="AlphaFoldDB" id="A0A0F7JVT9"/>
<proteinExistence type="inferred from homology"/>
<feature type="domain" description="Amidase" evidence="2">
    <location>
        <begin position="36"/>
        <end position="441"/>
    </location>
</feature>
<evidence type="ECO:0000259" key="2">
    <source>
        <dbReference type="Pfam" id="PF01425"/>
    </source>
</evidence>
<sequence>MAVEQLKTVTNTPGLADLSALELRQRLYDGALSAVELTRTCLQRIADGEAVVQAWATLDEAYALNQAERLDAYRQTGRPLGPLHGLPVGIKDIIDTQDLPTENGCPLDAGRQPEDDAWLVARLRAAGAVIPGKTVTTECAYLAPAKTCNPHDPAHTPGGSSSGSAAAVASGMVPLAIGTQTGGSVIRPASYCGVVGFKPTFGLIPRSGVLRTSRHLDTIGTFGRTIEDAALLADVLAGHDQADPDTRPGPAPRILETTLTDPPVTPRLAFIKTPAWSAIDADCAEGFAELAEALGDNCDEVELPTIFREGAAAHRRIMLAEIAHNLRHYYDRAGDTLAGETRRAIEEGRQISAVDYLAACDWREPLYAGLGEVLDRYDAIITPATAGEAPAGLGSTGSAAFNVLWSFLGVPAITLPLLNGANGLPIGVQLVGRRHADGQLLRTARWLVNSLGT</sequence>
<dbReference type="SUPFAM" id="SSF75304">
    <property type="entry name" value="Amidase signature (AS) enzymes"/>
    <property type="match status" value="1"/>
</dbReference>
<dbReference type="InterPro" id="IPR000120">
    <property type="entry name" value="Amidase"/>
</dbReference>
<evidence type="ECO:0000256" key="1">
    <source>
        <dbReference type="ARBA" id="ARBA00009199"/>
    </source>
</evidence>
<dbReference type="EMBL" id="CP011412">
    <property type="protein sequence ID" value="AKH19489.1"/>
    <property type="molecule type" value="Genomic_DNA"/>
</dbReference>
<protein>
    <submittedName>
        <fullName evidence="3">Glutamyl-tRNA amidotransferase</fullName>
    </submittedName>
</protein>
<dbReference type="PANTHER" id="PTHR11895">
    <property type="entry name" value="TRANSAMIDASE"/>
    <property type="match status" value="1"/>
</dbReference>
<keyword evidence="4" id="KW-1185">Reference proteome</keyword>
<dbReference type="InterPro" id="IPR023631">
    <property type="entry name" value="Amidase_dom"/>
</dbReference>
<evidence type="ECO:0000313" key="4">
    <source>
        <dbReference type="Proteomes" id="UP000034410"/>
    </source>
</evidence>
<dbReference type="PATRIC" id="fig|1543721.4.peg.631"/>
<accession>A0A0F7JVT9</accession>
<dbReference type="KEGG" id="seds:AAY24_03015"/>
<dbReference type="Pfam" id="PF01425">
    <property type="entry name" value="Amidase"/>
    <property type="match status" value="1"/>
</dbReference>
<name>A0A0F7JVT9_9GAMM</name>
<dbReference type="Proteomes" id="UP000034410">
    <property type="component" value="Chromosome"/>
</dbReference>
<dbReference type="RefSeq" id="WP_046858427.1">
    <property type="nucleotide sequence ID" value="NZ_CP011412.1"/>
</dbReference>
<dbReference type="PANTHER" id="PTHR11895:SF7">
    <property type="entry name" value="GLUTAMYL-TRNA(GLN) AMIDOTRANSFERASE SUBUNIT A, MITOCHONDRIAL"/>
    <property type="match status" value="1"/>
</dbReference>
<dbReference type="OrthoDB" id="9811471at2"/>
<comment type="similarity">
    <text evidence="1">Belongs to the amidase family.</text>
</comment>
<dbReference type="GO" id="GO:0016740">
    <property type="term" value="F:transferase activity"/>
    <property type="evidence" value="ECO:0007669"/>
    <property type="project" value="UniProtKB-KW"/>
</dbReference>
<gene>
    <name evidence="3" type="ORF">AAY24_03015</name>
</gene>
<dbReference type="Gene3D" id="3.90.1300.10">
    <property type="entry name" value="Amidase signature (AS) domain"/>
    <property type="match status" value="1"/>
</dbReference>
<reference evidence="3 4" key="1">
    <citation type="journal article" date="2015" name="Genome Announc.">
        <title>Complete Genome Sequence of Sedimenticola thiotaurini Strain SIP-G1, a Polyphosphate- and Polyhydroxyalkanoate-Accumulating Sulfur-Oxidizing Gammaproteobacterium Isolated from Salt Marsh Sediments.</title>
        <authorList>
            <person name="Flood B.E."/>
            <person name="Jones D.S."/>
            <person name="Bailey J.V."/>
        </authorList>
    </citation>
    <scope>NUCLEOTIDE SEQUENCE [LARGE SCALE GENOMIC DNA]</scope>
    <source>
        <strain evidence="3 4">SIP-G1</strain>
    </source>
</reference>
<keyword evidence="3" id="KW-0808">Transferase</keyword>
<dbReference type="InterPro" id="IPR036928">
    <property type="entry name" value="AS_sf"/>
</dbReference>
<evidence type="ECO:0000313" key="3">
    <source>
        <dbReference type="EMBL" id="AKH19489.1"/>
    </source>
</evidence>
<organism evidence="3 4">
    <name type="scientific">Sedimenticola thiotaurini</name>
    <dbReference type="NCBI Taxonomy" id="1543721"/>
    <lineage>
        <taxon>Bacteria</taxon>
        <taxon>Pseudomonadati</taxon>
        <taxon>Pseudomonadota</taxon>
        <taxon>Gammaproteobacteria</taxon>
        <taxon>Chromatiales</taxon>
        <taxon>Sedimenticolaceae</taxon>
        <taxon>Sedimenticola</taxon>
    </lineage>
</organism>